<dbReference type="PROSITE" id="PS50966">
    <property type="entry name" value="ZF_SWIM"/>
    <property type="match status" value="1"/>
</dbReference>
<proteinExistence type="predicted"/>
<keyword evidence="1" id="KW-0479">Metal-binding</keyword>
<keyword evidence="1" id="KW-0862">Zinc</keyword>
<sequence>MNVDEEDRAIAAKRAKARRYAAEPERMTLREFRVTMRSEHAERDISFSDGNWSCTCDFYAARNTCSHVMALQDMLFDNLGLRRP</sequence>
<evidence type="ECO:0000259" key="2">
    <source>
        <dbReference type="PROSITE" id="PS50966"/>
    </source>
</evidence>
<gene>
    <name evidence="3" type="ORF">J4709_07295</name>
</gene>
<dbReference type="Proteomes" id="UP000680206">
    <property type="component" value="Unassembled WGS sequence"/>
</dbReference>
<name>A0ABS3RL05_9ACTN</name>
<evidence type="ECO:0000313" key="4">
    <source>
        <dbReference type="Proteomes" id="UP000680206"/>
    </source>
</evidence>
<reference evidence="3 4" key="1">
    <citation type="submission" date="2021-03" db="EMBL/GenBank/DDBJ databases">
        <title>Actinomadura violae sp. nov., isolated from lichen in Thailand.</title>
        <authorList>
            <person name="Kanchanasin P."/>
            <person name="Saeng-In P."/>
            <person name="Phongsopitanun W."/>
            <person name="Yuki M."/>
            <person name="Kudo T."/>
            <person name="Ohkuma M."/>
            <person name="Tanasupawat S."/>
        </authorList>
    </citation>
    <scope>NUCLEOTIDE SEQUENCE [LARGE SCALE GENOMIC DNA]</scope>
    <source>
        <strain evidence="3 4">LCR2-06</strain>
    </source>
</reference>
<comment type="caution">
    <text evidence="3">The sequence shown here is derived from an EMBL/GenBank/DDBJ whole genome shotgun (WGS) entry which is preliminary data.</text>
</comment>
<dbReference type="InterPro" id="IPR007527">
    <property type="entry name" value="Znf_SWIM"/>
</dbReference>
<feature type="domain" description="SWIM-type" evidence="2">
    <location>
        <begin position="32"/>
        <end position="76"/>
    </location>
</feature>
<dbReference type="EMBL" id="JAGEPF010000004">
    <property type="protein sequence ID" value="MBO2457376.1"/>
    <property type="molecule type" value="Genomic_DNA"/>
</dbReference>
<evidence type="ECO:0000313" key="3">
    <source>
        <dbReference type="EMBL" id="MBO2457376.1"/>
    </source>
</evidence>
<keyword evidence="4" id="KW-1185">Reference proteome</keyword>
<evidence type="ECO:0000256" key="1">
    <source>
        <dbReference type="PROSITE-ProRule" id="PRU00325"/>
    </source>
</evidence>
<keyword evidence="1" id="KW-0863">Zinc-finger</keyword>
<organism evidence="3 4">
    <name type="scientific">Actinomadura violacea</name>
    <dbReference type="NCBI Taxonomy" id="2819934"/>
    <lineage>
        <taxon>Bacteria</taxon>
        <taxon>Bacillati</taxon>
        <taxon>Actinomycetota</taxon>
        <taxon>Actinomycetes</taxon>
        <taxon>Streptosporangiales</taxon>
        <taxon>Thermomonosporaceae</taxon>
        <taxon>Actinomadura</taxon>
    </lineage>
</organism>
<dbReference type="RefSeq" id="WP_208238326.1">
    <property type="nucleotide sequence ID" value="NZ_JAGEPF010000004.1"/>
</dbReference>
<protein>
    <recommendedName>
        <fullName evidence="2">SWIM-type domain-containing protein</fullName>
    </recommendedName>
</protein>
<accession>A0ABS3RL05</accession>